<proteinExistence type="predicted"/>
<evidence type="ECO:0000313" key="1">
    <source>
        <dbReference type="EMBL" id="CAG8721120.1"/>
    </source>
</evidence>
<dbReference type="EMBL" id="CAJVQA010012991">
    <property type="protein sequence ID" value="CAG8721120.1"/>
    <property type="molecule type" value="Genomic_DNA"/>
</dbReference>
<comment type="caution">
    <text evidence="1">The sequence shown here is derived from an EMBL/GenBank/DDBJ whole genome shotgun (WGS) entry which is preliminary data.</text>
</comment>
<sequence>NVEIYAEEEEEEYTTILIHQQHFLNDLEPDCKDENKNPTANTNCAINRKHKVVPKLPLPPSDFESLVYTSLLCHMNVQLPLHLDVGVGACETVCKTSAKFLKKLKLDKNVKLDWNIHLDIVVDSVLAVFWQDNGPVTMPLTIHCLVDEDWKVKWERKRPRETSTNAIKVRTVFGSKLKKRLKIPKVVDNYNHNMNSIDVTDQLRSYYNIQQLA</sequence>
<protein>
    <submittedName>
        <fullName evidence="1">19560_t:CDS:1</fullName>
    </submittedName>
</protein>
<dbReference type="OrthoDB" id="2423798at2759"/>
<reference evidence="1" key="1">
    <citation type="submission" date="2021-06" db="EMBL/GenBank/DDBJ databases">
        <authorList>
            <person name="Kallberg Y."/>
            <person name="Tangrot J."/>
            <person name="Rosling A."/>
        </authorList>
    </citation>
    <scope>NUCLEOTIDE SEQUENCE</scope>
    <source>
        <strain evidence="1">FL966</strain>
    </source>
</reference>
<evidence type="ECO:0000313" key="2">
    <source>
        <dbReference type="Proteomes" id="UP000789759"/>
    </source>
</evidence>
<feature type="non-terminal residue" evidence="1">
    <location>
        <position position="213"/>
    </location>
</feature>
<organism evidence="1 2">
    <name type="scientific">Cetraspora pellucida</name>
    <dbReference type="NCBI Taxonomy" id="1433469"/>
    <lineage>
        <taxon>Eukaryota</taxon>
        <taxon>Fungi</taxon>
        <taxon>Fungi incertae sedis</taxon>
        <taxon>Mucoromycota</taxon>
        <taxon>Glomeromycotina</taxon>
        <taxon>Glomeromycetes</taxon>
        <taxon>Diversisporales</taxon>
        <taxon>Gigasporaceae</taxon>
        <taxon>Cetraspora</taxon>
    </lineage>
</organism>
<gene>
    <name evidence="1" type="ORF">CPELLU_LOCUS12906</name>
</gene>
<name>A0A9N9I5C4_9GLOM</name>
<dbReference type="AlphaFoldDB" id="A0A9N9I5C4"/>
<accession>A0A9N9I5C4</accession>
<keyword evidence="2" id="KW-1185">Reference proteome</keyword>
<dbReference type="Proteomes" id="UP000789759">
    <property type="component" value="Unassembled WGS sequence"/>
</dbReference>